<feature type="compositionally biased region" description="Acidic residues" evidence="1">
    <location>
        <begin position="595"/>
        <end position="612"/>
    </location>
</feature>
<feature type="compositionally biased region" description="Basic and acidic residues" evidence="1">
    <location>
        <begin position="133"/>
        <end position="148"/>
    </location>
</feature>
<dbReference type="InterPro" id="IPR050617">
    <property type="entry name" value="E3_ligase_FN3/SPRY"/>
</dbReference>
<feature type="region of interest" description="Disordered" evidence="1">
    <location>
        <begin position="446"/>
        <end position="468"/>
    </location>
</feature>
<gene>
    <name evidence="2" type="ORF">FQA47_006999</name>
</gene>
<feature type="compositionally biased region" description="Basic and acidic residues" evidence="1">
    <location>
        <begin position="756"/>
        <end position="773"/>
    </location>
</feature>
<name>A0A834KZD4_ORYME</name>
<feature type="compositionally biased region" description="Basic and acidic residues" evidence="1">
    <location>
        <begin position="665"/>
        <end position="677"/>
    </location>
</feature>
<feature type="compositionally biased region" description="Acidic residues" evidence="1">
    <location>
        <begin position="683"/>
        <end position="692"/>
    </location>
</feature>
<evidence type="ECO:0000256" key="1">
    <source>
        <dbReference type="SAM" id="MobiDB-lite"/>
    </source>
</evidence>
<feature type="region of interest" description="Disordered" evidence="1">
    <location>
        <begin position="486"/>
        <end position="701"/>
    </location>
</feature>
<comment type="caution">
    <text evidence="2">The sequence shown here is derived from an EMBL/GenBank/DDBJ whole genome shotgun (WGS) entry which is preliminary data.</text>
</comment>
<protein>
    <submittedName>
        <fullName evidence="2">Cardiomyopathy-associated protein 5</fullName>
    </submittedName>
</protein>
<dbReference type="AlphaFoldDB" id="A0A834KZD4"/>
<dbReference type="EMBL" id="WKFB01000092">
    <property type="protein sequence ID" value="KAF6736271.1"/>
    <property type="molecule type" value="Genomic_DNA"/>
</dbReference>
<reference evidence="2" key="1">
    <citation type="journal article" name="BMC Genomics">
        <title>Long-read sequencing and de novo genome assembly of marine medaka (Oryzias melastigma).</title>
        <authorList>
            <person name="Liang P."/>
            <person name="Saqib H.S.A."/>
            <person name="Ni X."/>
            <person name="Shen Y."/>
        </authorList>
    </citation>
    <scope>NUCLEOTIDE SEQUENCE</scope>
    <source>
        <strain evidence="2">Bigg-433</strain>
    </source>
</reference>
<feature type="region of interest" description="Disordered" evidence="1">
    <location>
        <begin position="717"/>
        <end position="791"/>
    </location>
</feature>
<feature type="region of interest" description="Disordered" evidence="1">
    <location>
        <begin position="127"/>
        <end position="183"/>
    </location>
</feature>
<dbReference type="PANTHER" id="PTHR24099:SF7">
    <property type="entry name" value="CARDIOMYOPATHY-ASSOCIATED PROTEIN 5"/>
    <property type="match status" value="1"/>
</dbReference>
<proteinExistence type="predicted"/>
<feature type="region of interest" description="Disordered" evidence="1">
    <location>
        <begin position="1"/>
        <end position="36"/>
    </location>
</feature>
<feature type="compositionally biased region" description="Basic and acidic residues" evidence="1">
    <location>
        <begin position="488"/>
        <end position="502"/>
    </location>
</feature>
<feature type="compositionally biased region" description="Basic and acidic residues" evidence="1">
    <location>
        <begin position="736"/>
        <end position="746"/>
    </location>
</feature>
<accession>A0A834KZD4</accession>
<feature type="compositionally biased region" description="Basic and acidic residues" evidence="1">
    <location>
        <begin position="613"/>
        <end position="626"/>
    </location>
</feature>
<evidence type="ECO:0000313" key="3">
    <source>
        <dbReference type="Proteomes" id="UP000646548"/>
    </source>
</evidence>
<dbReference type="PANTHER" id="PTHR24099">
    <property type="entry name" value="E3 UBIQUITIN-PROTEIN LIGASE TRIM36-RELATED"/>
    <property type="match status" value="1"/>
</dbReference>
<organism evidence="2 3">
    <name type="scientific">Oryzias melastigma</name>
    <name type="common">Marine medaka</name>
    <dbReference type="NCBI Taxonomy" id="30732"/>
    <lineage>
        <taxon>Eukaryota</taxon>
        <taxon>Metazoa</taxon>
        <taxon>Chordata</taxon>
        <taxon>Craniata</taxon>
        <taxon>Vertebrata</taxon>
        <taxon>Euteleostomi</taxon>
        <taxon>Actinopterygii</taxon>
        <taxon>Neopterygii</taxon>
        <taxon>Teleostei</taxon>
        <taxon>Neoteleostei</taxon>
        <taxon>Acanthomorphata</taxon>
        <taxon>Ovalentaria</taxon>
        <taxon>Atherinomorphae</taxon>
        <taxon>Beloniformes</taxon>
        <taxon>Adrianichthyidae</taxon>
        <taxon>Oryziinae</taxon>
        <taxon>Oryzias</taxon>
    </lineage>
</organism>
<dbReference type="Proteomes" id="UP000646548">
    <property type="component" value="Unassembled WGS sequence"/>
</dbReference>
<sequence>MDAANEDFSRQDVDPEMTMLTAEEVTEQSADGGDEVENLRRSLREAVHDDSVRPKMQCLMMDSSFSMVTMQGEDSGIAWETNPSRSATPWASESGDLAPPVPVRPATPGSHPAGKIIFVMDEDMISRQRKTKERASGQKSKAEKREALELSSDNISGRPELVEVSQPNVKAEEEGEQEEVADHQENKMQRLFSIVSEGSEILNIVVPPKIVTVDEEESREMVDNLSYLEEVPVPKASEEIQDNETLILGEPGIQLAQPATSSRVRLHGTMDPPGAPVARPPGRTAVGNLDYFEAFSLVDAQAPGGPAMISPGQVEPGAMALGESNSSETQRIAEEVINTNVDRDKSDTISLGEITSELLDEVFYAGTDSNPMKGLDSVQGGRAAAGSIARLPSKPSGSSLFGSQEDILTPIFLPEGPPKIIDPILLEEPKAMAFLYTDLYEEALGSRKKEEDAESVTSEKSFHSRHSDREARGYLEKFVLIDETPVVEVEHSDKEKPAEGEPRVLTGDGFEFQDFLPKGEQTEMQQGEEITDFFRSSANSSPCDDERLPPPLEEDDDTEIVSKKTPKTQKSVSIAEEKVPGAQPDPLSLSNFEFPLDEPDWEGLDDPPTAEDDVFKHEESWKHEGAMSKPDAPPRKKTTSAPKASLDLTPLTPVDVVPMQEQEEAGGKEQREEEKETASPAETTDEGDEVDGGEMPQVSEVALSEAVLAALQTEISVSESVQDGDENAAVQATDENAVKTEEREAGSEADTAAGHTELKETDVETDVNPKKLVESSAAAPPTKNKGQCIIL</sequence>
<evidence type="ECO:0000313" key="2">
    <source>
        <dbReference type="EMBL" id="KAF6736271.1"/>
    </source>
</evidence>
<dbReference type="GO" id="GO:0005737">
    <property type="term" value="C:cytoplasm"/>
    <property type="evidence" value="ECO:0007669"/>
    <property type="project" value="TreeGrafter"/>
</dbReference>